<keyword evidence="3" id="KW-1133">Transmembrane helix</keyword>
<dbReference type="EMBL" id="JAXCLA010000001">
    <property type="protein sequence ID" value="MDY0743201.1"/>
    <property type="molecule type" value="Genomic_DNA"/>
</dbReference>
<dbReference type="Proteomes" id="UP001285263">
    <property type="component" value="Unassembled WGS sequence"/>
</dbReference>
<dbReference type="Pfam" id="PF00990">
    <property type="entry name" value="GGDEF"/>
    <property type="match status" value="1"/>
</dbReference>
<evidence type="ECO:0000259" key="4">
    <source>
        <dbReference type="PROSITE" id="PS50887"/>
    </source>
</evidence>
<feature type="transmembrane region" description="Helical" evidence="3">
    <location>
        <begin position="58"/>
        <end position="79"/>
    </location>
</feature>
<proteinExistence type="predicted"/>
<protein>
    <recommendedName>
        <fullName evidence="1">diguanylate cyclase</fullName>
        <ecNumber evidence="1">2.7.7.65</ecNumber>
    </recommendedName>
</protein>
<feature type="transmembrane region" description="Helical" evidence="3">
    <location>
        <begin position="91"/>
        <end position="108"/>
    </location>
</feature>
<keyword evidence="5" id="KW-0548">Nucleotidyltransferase</keyword>
<dbReference type="InterPro" id="IPR050469">
    <property type="entry name" value="Diguanylate_Cyclase"/>
</dbReference>
<feature type="transmembrane region" description="Helical" evidence="3">
    <location>
        <begin position="158"/>
        <end position="178"/>
    </location>
</feature>
<dbReference type="InterPro" id="IPR043128">
    <property type="entry name" value="Rev_trsase/Diguanyl_cyclase"/>
</dbReference>
<organism evidence="5 6">
    <name type="scientific">Roseateles agri</name>
    <dbReference type="NCBI Taxonomy" id="3098619"/>
    <lineage>
        <taxon>Bacteria</taxon>
        <taxon>Pseudomonadati</taxon>
        <taxon>Pseudomonadota</taxon>
        <taxon>Betaproteobacteria</taxon>
        <taxon>Burkholderiales</taxon>
        <taxon>Sphaerotilaceae</taxon>
        <taxon>Roseateles</taxon>
    </lineage>
</organism>
<dbReference type="PANTHER" id="PTHR45138">
    <property type="entry name" value="REGULATORY COMPONENTS OF SENSORY TRANSDUCTION SYSTEM"/>
    <property type="match status" value="1"/>
</dbReference>
<keyword evidence="3" id="KW-0472">Membrane</keyword>
<dbReference type="InterPro" id="IPR000160">
    <property type="entry name" value="GGDEF_dom"/>
</dbReference>
<keyword evidence="3" id="KW-0812">Transmembrane</keyword>
<dbReference type="InterPro" id="IPR029787">
    <property type="entry name" value="Nucleotide_cyclase"/>
</dbReference>
<feature type="transmembrane region" description="Helical" evidence="3">
    <location>
        <begin position="120"/>
        <end position="137"/>
    </location>
</feature>
<comment type="catalytic activity">
    <reaction evidence="2">
        <text>2 GTP = 3',3'-c-di-GMP + 2 diphosphate</text>
        <dbReference type="Rhea" id="RHEA:24898"/>
        <dbReference type="ChEBI" id="CHEBI:33019"/>
        <dbReference type="ChEBI" id="CHEBI:37565"/>
        <dbReference type="ChEBI" id="CHEBI:58805"/>
        <dbReference type="EC" id="2.7.7.65"/>
    </reaction>
</comment>
<dbReference type="Gene3D" id="3.30.70.270">
    <property type="match status" value="1"/>
</dbReference>
<evidence type="ECO:0000313" key="5">
    <source>
        <dbReference type="EMBL" id="MDY0743201.1"/>
    </source>
</evidence>
<dbReference type="EC" id="2.7.7.65" evidence="1"/>
<sequence>MHIDNATLFSLLLIQSLMAAVVLTLLMGAHASKAARWGQASLLLQALGWLALADAGGGSARLLLSLAMLALSASLSCLWRALALWLQPRPGQVLMTAAPVLMPAVYALQFGDTAFRVGWAHYWLAFQLLMLAISLAWPKRPEPGAPASHLPAADNRRWRALLLLAVVPLLVICLLRGSLGLVGHAASSPLDEQLVNTVLGLLCQWALMLMLLALVLAWRGEIESGLARLAQTDGLTGLADRRAFVGRAADMISMARRHEEPLALMVLDIDHLKALNAAHTREAGDRALALFGSCVQQQMRLGDLAGRIGGEEFAVLMARADAQGPTAMDRRMRDALATRAPAELGFGLEFSAGWARLRPGDRSVDDLLRRAETALYEAKKSGRAKLVAEPGVEHG</sequence>
<comment type="caution">
    <text evidence="5">The sequence shown here is derived from an EMBL/GenBank/DDBJ whole genome shotgun (WGS) entry which is preliminary data.</text>
</comment>
<evidence type="ECO:0000256" key="3">
    <source>
        <dbReference type="SAM" id="Phobius"/>
    </source>
</evidence>
<dbReference type="PANTHER" id="PTHR45138:SF9">
    <property type="entry name" value="DIGUANYLATE CYCLASE DGCM-RELATED"/>
    <property type="match status" value="1"/>
</dbReference>
<keyword evidence="6" id="KW-1185">Reference proteome</keyword>
<accession>A0ABU5DA92</accession>
<dbReference type="RefSeq" id="WP_320421053.1">
    <property type="nucleotide sequence ID" value="NZ_JAXCLA010000001.1"/>
</dbReference>
<dbReference type="SUPFAM" id="SSF55073">
    <property type="entry name" value="Nucleotide cyclase"/>
    <property type="match status" value="1"/>
</dbReference>
<keyword evidence="5" id="KW-0808">Transferase</keyword>
<name>A0ABU5DA92_9BURK</name>
<dbReference type="NCBIfam" id="TIGR00254">
    <property type="entry name" value="GGDEF"/>
    <property type="match status" value="1"/>
</dbReference>
<gene>
    <name evidence="5" type="ORF">SNE35_01720</name>
</gene>
<evidence type="ECO:0000256" key="1">
    <source>
        <dbReference type="ARBA" id="ARBA00012528"/>
    </source>
</evidence>
<dbReference type="CDD" id="cd01949">
    <property type="entry name" value="GGDEF"/>
    <property type="match status" value="1"/>
</dbReference>
<feature type="transmembrane region" description="Helical" evidence="3">
    <location>
        <begin position="198"/>
        <end position="218"/>
    </location>
</feature>
<dbReference type="GO" id="GO:0052621">
    <property type="term" value="F:diguanylate cyclase activity"/>
    <property type="evidence" value="ECO:0007669"/>
    <property type="project" value="UniProtKB-EC"/>
</dbReference>
<dbReference type="PROSITE" id="PS50887">
    <property type="entry name" value="GGDEF"/>
    <property type="match status" value="1"/>
</dbReference>
<feature type="domain" description="GGDEF" evidence="4">
    <location>
        <begin position="260"/>
        <end position="391"/>
    </location>
</feature>
<dbReference type="SMART" id="SM00267">
    <property type="entry name" value="GGDEF"/>
    <property type="match status" value="1"/>
</dbReference>
<reference evidence="5 6" key="1">
    <citation type="submission" date="2023-11" db="EMBL/GenBank/DDBJ databases">
        <title>Paucibacter sp. nov., isolated from fresh soil in Korea.</title>
        <authorList>
            <person name="Le N.T.T."/>
        </authorList>
    </citation>
    <scope>NUCLEOTIDE SEQUENCE [LARGE SCALE GENOMIC DNA]</scope>
    <source>
        <strain evidence="5 6">R3-3</strain>
    </source>
</reference>
<evidence type="ECO:0000256" key="2">
    <source>
        <dbReference type="ARBA" id="ARBA00034247"/>
    </source>
</evidence>
<evidence type="ECO:0000313" key="6">
    <source>
        <dbReference type="Proteomes" id="UP001285263"/>
    </source>
</evidence>